<proteinExistence type="predicted"/>
<reference evidence="1" key="2">
    <citation type="journal article" date="2021" name="PeerJ">
        <title>Extensive microbial diversity within the chicken gut microbiome revealed by metagenomics and culture.</title>
        <authorList>
            <person name="Gilroy R."/>
            <person name="Ravi A."/>
            <person name="Getino M."/>
            <person name="Pursley I."/>
            <person name="Horton D.L."/>
            <person name="Alikhan N.F."/>
            <person name="Baker D."/>
            <person name="Gharbi K."/>
            <person name="Hall N."/>
            <person name="Watson M."/>
            <person name="Adriaenssens E.M."/>
            <person name="Foster-Nyarko E."/>
            <person name="Jarju S."/>
            <person name="Secka A."/>
            <person name="Antonio M."/>
            <person name="Oren A."/>
            <person name="Chaudhuri R.R."/>
            <person name="La Ragione R."/>
            <person name="Hildebrand F."/>
            <person name="Pallen M.J."/>
        </authorList>
    </citation>
    <scope>NUCLEOTIDE SEQUENCE</scope>
    <source>
        <strain evidence="1">35461</strain>
    </source>
</reference>
<reference evidence="1" key="1">
    <citation type="submission" date="2020-10" db="EMBL/GenBank/DDBJ databases">
        <authorList>
            <person name="Gilroy R."/>
        </authorList>
    </citation>
    <scope>NUCLEOTIDE SEQUENCE</scope>
    <source>
        <strain evidence="1">35461</strain>
    </source>
</reference>
<evidence type="ECO:0000313" key="1">
    <source>
        <dbReference type="EMBL" id="HIV08586.1"/>
    </source>
</evidence>
<comment type="caution">
    <text evidence="1">The sequence shown here is derived from an EMBL/GenBank/DDBJ whole genome shotgun (WGS) entry which is preliminary data.</text>
</comment>
<evidence type="ECO:0000313" key="2">
    <source>
        <dbReference type="Proteomes" id="UP000886845"/>
    </source>
</evidence>
<name>A0A9D1NM05_9BACT</name>
<accession>A0A9D1NM05</accession>
<dbReference type="EMBL" id="DVOR01000018">
    <property type="protein sequence ID" value="HIV08586.1"/>
    <property type="molecule type" value="Genomic_DNA"/>
</dbReference>
<organism evidence="1 2">
    <name type="scientific">Candidatus Spyradenecus faecavium</name>
    <dbReference type="NCBI Taxonomy" id="2840947"/>
    <lineage>
        <taxon>Bacteria</taxon>
        <taxon>Pseudomonadati</taxon>
        <taxon>Lentisphaerota</taxon>
        <taxon>Lentisphaeria</taxon>
        <taxon>Lentisphaerales</taxon>
        <taxon>Lentisphaeraceae</taxon>
        <taxon>Lentisphaeraceae incertae sedis</taxon>
        <taxon>Candidatus Spyradenecus</taxon>
    </lineage>
</organism>
<dbReference type="InterPro" id="IPR029060">
    <property type="entry name" value="PIN-like_dom_sf"/>
</dbReference>
<protein>
    <recommendedName>
        <fullName evidence="3">PIN domain-containing protein</fullName>
    </recommendedName>
</protein>
<dbReference type="AlphaFoldDB" id="A0A9D1NM05"/>
<evidence type="ECO:0008006" key="3">
    <source>
        <dbReference type="Google" id="ProtNLM"/>
    </source>
</evidence>
<dbReference type="Proteomes" id="UP000886845">
    <property type="component" value="Unassembled WGS sequence"/>
</dbReference>
<dbReference type="SUPFAM" id="SSF88723">
    <property type="entry name" value="PIN domain-like"/>
    <property type="match status" value="1"/>
</dbReference>
<sequence>MPDKTRILLSDTNILDALLKADLVGILDVLVKTLGVELCMIDRVFDELAAEWGEATAALPTVAVLRTVDNLFLEAEINAVCARRRALSETDAAQLCLAKARGMTLWTNDGPLYDAAREDGLEAMRLFGPVIERVALGALPPSLAYRLLGSERANNPWFSDTAAAAVEAVLKDAERRAVTH</sequence>
<gene>
    <name evidence="1" type="ORF">IAC79_00530</name>
</gene>